<evidence type="ECO:0000313" key="3">
    <source>
        <dbReference type="Proteomes" id="UP000233343"/>
    </source>
</evidence>
<feature type="transmembrane region" description="Helical" evidence="1">
    <location>
        <begin position="73"/>
        <end position="92"/>
    </location>
</feature>
<dbReference type="AlphaFoldDB" id="A0A2N0ZA14"/>
<reference evidence="2 3" key="1">
    <citation type="journal article" date="2010" name="Int. J. Syst. Evol. Microbiol.">
        <title>Bacillus horneckiae sp. nov., isolated from a spacecraft-assembly clean room.</title>
        <authorList>
            <person name="Vaishampayan P."/>
            <person name="Probst A."/>
            <person name="Krishnamurthi S."/>
            <person name="Ghosh S."/>
            <person name="Osman S."/>
            <person name="McDowall A."/>
            <person name="Ruckmani A."/>
            <person name="Mayilraj S."/>
            <person name="Venkateswaran K."/>
        </authorList>
    </citation>
    <scope>NUCLEOTIDE SEQUENCE [LARGE SCALE GENOMIC DNA]</scope>
    <source>
        <strain evidence="3">1PO1SC</strain>
    </source>
</reference>
<organism evidence="2 3">
    <name type="scientific">Cytobacillus horneckiae</name>
    <dbReference type="NCBI Taxonomy" id="549687"/>
    <lineage>
        <taxon>Bacteria</taxon>
        <taxon>Bacillati</taxon>
        <taxon>Bacillota</taxon>
        <taxon>Bacilli</taxon>
        <taxon>Bacillales</taxon>
        <taxon>Bacillaceae</taxon>
        <taxon>Cytobacillus</taxon>
    </lineage>
</organism>
<keyword evidence="3" id="KW-1185">Reference proteome</keyword>
<sequence length="115" mass="13393">MKSLVKKSNSTENEMELYEQLIETEDFKNLLQKKKAFILPFTTFFLTFYFVLPVLAAFTGVLKGQAFLGMTWAWVYALLQFVVVWIGGIVYLKKSEKYDKLARDILTKYKKELSG</sequence>
<dbReference type="PANTHER" id="PTHR38441">
    <property type="entry name" value="INTEGRAL MEMBRANE PROTEIN-RELATED"/>
    <property type="match status" value="1"/>
</dbReference>
<dbReference type="InterPro" id="IPR007436">
    <property type="entry name" value="DUF485"/>
</dbReference>
<evidence type="ECO:0000313" key="2">
    <source>
        <dbReference type="EMBL" id="PKG26355.1"/>
    </source>
</evidence>
<accession>A0A2N0ZA14</accession>
<dbReference type="EMBL" id="PISD01000069">
    <property type="protein sequence ID" value="PKG26355.1"/>
    <property type="molecule type" value="Genomic_DNA"/>
</dbReference>
<dbReference type="RefSeq" id="WP_066190360.1">
    <property type="nucleotide sequence ID" value="NZ_JARMMB010000011.1"/>
</dbReference>
<name>A0A2N0ZA14_9BACI</name>
<evidence type="ECO:0000256" key="1">
    <source>
        <dbReference type="SAM" id="Phobius"/>
    </source>
</evidence>
<keyword evidence="1" id="KW-0472">Membrane</keyword>
<proteinExistence type="predicted"/>
<keyword evidence="1" id="KW-1133">Transmembrane helix</keyword>
<dbReference type="PANTHER" id="PTHR38441:SF1">
    <property type="entry name" value="MEMBRANE PROTEIN"/>
    <property type="match status" value="1"/>
</dbReference>
<feature type="transmembrane region" description="Helical" evidence="1">
    <location>
        <begin position="37"/>
        <end position="61"/>
    </location>
</feature>
<dbReference type="Pfam" id="PF04341">
    <property type="entry name" value="DUF485"/>
    <property type="match status" value="1"/>
</dbReference>
<keyword evidence="1" id="KW-0812">Transmembrane</keyword>
<dbReference type="Proteomes" id="UP000233343">
    <property type="component" value="Unassembled WGS sequence"/>
</dbReference>
<gene>
    <name evidence="2" type="ORF">CWS20_24365</name>
</gene>
<comment type="caution">
    <text evidence="2">The sequence shown here is derived from an EMBL/GenBank/DDBJ whole genome shotgun (WGS) entry which is preliminary data.</text>
</comment>
<protein>
    <submittedName>
        <fullName evidence="2">DUF485 domain-containing protein</fullName>
    </submittedName>
</protein>